<sequence length="167" mass="18711">MRFVFIQVSGGIIDQIRMFDEPDPAVEALAQVARKSDLEKTDAVLWTAEGMLANVKNFLDDNDQFVDARETVKKRAVAMQPSIYVIANPIHPLGFTVTSYDAPIGFDNPAEAVSELGQLRKDFGGHLQLYRVEPVVGPLVTMEKLDQFNSDCGAEDFDHDQVRDYLY</sequence>
<evidence type="ECO:0000313" key="2">
    <source>
        <dbReference type="Proteomes" id="UP000427769"/>
    </source>
</evidence>
<protein>
    <submittedName>
        <fullName evidence="1">Uncharacterized protein</fullName>
    </submittedName>
</protein>
<dbReference type="EMBL" id="AP021875">
    <property type="protein sequence ID" value="BBO73085.1"/>
    <property type="molecule type" value="Genomic_DNA"/>
</dbReference>
<proteinExistence type="predicted"/>
<dbReference type="KEGG" id="dwd:DSCW_05020"/>
<reference evidence="1 2" key="1">
    <citation type="submission" date="2019-11" db="EMBL/GenBank/DDBJ databases">
        <title>Comparative genomics of hydrocarbon-degrading Desulfosarcina strains.</title>
        <authorList>
            <person name="Watanabe M."/>
            <person name="Kojima H."/>
            <person name="Fukui M."/>
        </authorList>
    </citation>
    <scope>NUCLEOTIDE SEQUENCE [LARGE SCALE GENOMIC DNA]</scope>
    <source>
        <strain evidence="1 2">PP31</strain>
    </source>
</reference>
<organism evidence="1 2">
    <name type="scientific">Desulfosarcina widdelii</name>
    <dbReference type="NCBI Taxonomy" id="947919"/>
    <lineage>
        <taxon>Bacteria</taxon>
        <taxon>Pseudomonadati</taxon>
        <taxon>Thermodesulfobacteriota</taxon>
        <taxon>Desulfobacteria</taxon>
        <taxon>Desulfobacterales</taxon>
        <taxon>Desulfosarcinaceae</taxon>
        <taxon>Desulfosarcina</taxon>
    </lineage>
</organism>
<keyword evidence="2" id="KW-1185">Reference proteome</keyword>
<evidence type="ECO:0000313" key="1">
    <source>
        <dbReference type="EMBL" id="BBO73085.1"/>
    </source>
</evidence>
<name>A0A5K7YXG0_9BACT</name>
<gene>
    <name evidence="1" type="ORF">DSCW_05020</name>
</gene>
<dbReference type="OrthoDB" id="5519325at2"/>
<accession>A0A5K7YXG0</accession>
<dbReference type="Proteomes" id="UP000427769">
    <property type="component" value="Chromosome"/>
</dbReference>
<dbReference type="RefSeq" id="WP_155302227.1">
    <property type="nucleotide sequence ID" value="NZ_AP021875.1"/>
</dbReference>
<dbReference type="AlphaFoldDB" id="A0A5K7YXG0"/>